<evidence type="ECO:0000313" key="1">
    <source>
        <dbReference type="EMBL" id="GAG97123.1"/>
    </source>
</evidence>
<organism evidence="1">
    <name type="scientific">marine sediment metagenome</name>
    <dbReference type="NCBI Taxonomy" id="412755"/>
    <lineage>
        <taxon>unclassified sequences</taxon>
        <taxon>metagenomes</taxon>
        <taxon>ecological metagenomes</taxon>
    </lineage>
</organism>
<feature type="non-terminal residue" evidence="1">
    <location>
        <position position="273"/>
    </location>
</feature>
<dbReference type="AlphaFoldDB" id="X1CLS2"/>
<proteinExistence type="predicted"/>
<reference evidence="1" key="1">
    <citation type="journal article" date="2014" name="Front. Microbiol.">
        <title>High frequency of phylogenetically diverse reductive dehalogenase-homologous genes in deep subseafloor sedimentary metagenomes.</title>
        <authorList>
            <person name="Kawai M."/>
            <person name="Futagami T."/>
            <person name="Toyoda A."/>
            <person name="Takaki Y."/>
            <person name="Nishi S."/>
            <person name="Hori S."/>
            <person name="Arai W."/>
            <person name="Tsubouchi T."/>
            <person name="Morono Y."/>
            <person name="Uchiyama I."/>
            <person name="Ito T."/>
            <person name="Fujiyama A."/>
            <person name="Inagaki F."/>
            <person name="Takami H."/>
        </authorList>
    </citation>
    <scope>NUCLEOTIDE SEQUENCE</scope>
    <source>
        <strain evidence="1">Expedition CK06-06</strain>
    </source>
</reference>
<accession>X1CLS2</accession>
<dbReference type="EMBL" id="BART01027772">
    <property type="protein sequence ID" value="GAG97123.1"/>
    <property type="molecule type" value="Genomic_DNA"/>
</dbReference>
<sequence>MDFSDASINLNEFLKNNPDLTSGLSSFLVEAVSSGYRVLNADEISKSSDSEQSNYLDFSILPEESQRLFLQKMADSGMVVTNSWLDMMDDSMIPTYIDHRLRKNGVIKFEDIWDRANNRQRMYYFKKAASNSRIVPESIISQSDSRMVKFYLDVISKNKKILPDFLFDKFSDKNKRDYMNNLGKSGIMDINSISEKQVSELGDDDAKKMIDPLVKRASKFPFLLSNKVFDGLSDNVKNYYIGRIFQIYNAKEEAISDALTKHQLKWGQEYGFL</sequence>
<protein>
    <submittedName>
        <fullName evidence="1">Uncharacterized protein</fullName>
    </submittedName>
</protein>
<comment type="caution">
    <text evidence="1">The sequence shown here is derived from an EMBL/GenBank/DDBJ whole genome shotgun (WGS) entry which is preliminary data.</text>
</comment>
<gene>
    <name evidence="1" type="ORF">S01H4_49151</name>
</gene>
<name>X1CLS2_9ZZZZ</name>